<evidence type="ECO:0000313" key="3">
    <source>
        <dbReference type="EMBL" id="RPA85488.1"/>
    </source>
</evidence>
<feature type="transmembrane region" description="Helical" evidence="1">
    <location>
        <begin position="50"/>
        <end position="67"/>
    </location>
</feature>
<organism evidence="3 4">
    <name type="scientific">Ascobolus immersus RN42</name>
    <dbReference type="NCBI Taxonomy" id="1160509"/>
    <lineage>
        <taxon>Eukaryota</taxon>
        <taxon>Fungi</taxon>
        <taxon>Dikarya</taxon>
        <taxon>Ascomycota</taxon>
        <taxon>Pezizomycotina</taxon>
        <taxon>Pezizomycetes</taxon>
        <taxon>Pezizales</taxon>
        <taxon>Ascobolaceae</taxon>
        <taxon>Ascobolus</taxon>
    </lineage>
</organism>
<dbReference type="EMBL" id="ML119653">
    <property type="protein sequence ID" value="RPA85488.1"/>
    <property type="molecule type" value="Genomic_DNA"/>
</dbReference>
<keyword evidence="1" id="KW-0472">Membrane</keyword>
<dbReference type="InterPro" id="IPR056144">
    <property type="entry name" value="DUF7727"/>
</dbReference>
<name>A0A3N4ILA7_ASCIM</name>
<keyword evidence="1" id="KW-1133">Transmembrane helix</keyword>
<keyword evidence="4" id="KW-1185">Reference proteome</keyword>
<protein>
    <recommendedName>
        <fullName evidence="2">DUF7727 domain-containing protein</fullName>
    </recommendedName>
</protein>
<dbReference type="PANTHER" id="PTHR40629:SF1">
    <property type="entry name" value="PRO41 PROTEIN"/>
    <property type="match status" value="1"/>
</dbReference>
<dbReference type="OrthoDB" id="2110422at2759"/>
<feature type="transmembrane region" description="Helical" evidence="1">
    <location>
        <begin position="12"/>
        <end position="30"/>
    </location>
</feature>
<feature type="transmembrane region" description="Helical" evidence="1">
    <location>
        <begin position="88"/>
        <end position="113"/>
    </location>
</feature>
<dbReference type="Proteomes" id="UP000275078">
    <property type="component" value="Unassembled WGS sequence"/>
</dbReference>
<reference evidence="3 4" key="1">
    <citation type="journal article" date="2018" name="Nat. Ecol. Evol.">
        <title>Pezizomycetes genomes reveal the molecular basis of ectomycorrhizal truffle lifestyle.</title>
        <authorList>
            <person name="Murat C."/>
            <person name="Payen T."/>
            <person name="Noel B."/>
            <person name="Kuo A."/>
            <person name="Morin E."/>
            <person name="Chen J."/>
            <person name="Kohler A."/>
            <person name="Krizsan K."/>
            <person name="Balestrini R."/>
            <person name="Da Silva C."/>
            <person name="Montanini B."/>
            <person name="Hainaut M."/>
            <person name="Levati E."/>
            <person name="Barry K.W."/>
            <person name="Belfiori B."/>
            <person name="Cichocki N."/>
            <person name="Clum A."/>
            <person name="Dockter R.B."/>
            <person name="Fauchery L."/>
            <person name="Guy J."/>
            <person name="Iotti M."/>
            <person name="Le Tacon F."/>
            <person name="Lindquist E.A."/>
            <person name="Lipzen A."/>
            <person name="Malagnac F."/>
            <person name="Mello A."/>
            <person name="Molinier V."/>
            <person name="Miyauchi S."/>
            <person name="Poulain J."/>
            <person name="Riccioni C."/>
            <person name="Rubini A."/>
            <person name="Sitrit Y."/>
            <person name="Splivallo R."/>
            <person name="Traeger S."/>
            <person name="Wang M."/>
            <person name="Zifcakova L."/>
            <person name="Wipf D."/>
            <person name="Zambonelli A."/>
            <person name="Paolocci F."/>
            <person name="Nowrousian M."/>
            <person name="Ottonello S."/>
            <person name="Baldrian P."/>
            <person name="Spatafora J.W."/>
            <person name="Henrissat B."/>
            <person name="Nagy L.G."/>
            <person name="Aury J.M."/>
            <person name="Wincker P."/>
            <person name="Grigoriev I.V."/>
            <person name="Bonfante P."/>
            <person name="Martin F.M."/>
        </authorList>
    </citation>
    <scope>NUCLEOTIDE SEQUENCE [LARGE SCALE GENOMIC DNA]</scope>
    <source>
        <strain evidence="3 4">RN42</strain>
    </source>
</reference>
<dbReference type="PANTHER" id="PTHR40629">
    <property type="entry name" value="PRO41 PROTEIN"/>
    <property type="match status" value="1"/>
</dbReference>
<accession>A0A3N4ILA7</accession>
<gene>
    <name evidence="3" type="ORF">BJ508DRAFT_322538</name>
</gene>
<proteinExistence type="predicted"/>
<evidence type="ECO:0000256" key="1">
    <source>
        <dbReference type="SAM" id="Phobius"/>
    </source>
</evidence>
<sequence length="148" mass="16663">MGRLIKNHLARLIVMTAATYQVAAGLHGLFWPKVFFDIWTKALDITVTPIPIMQIFNIVFGLFALAWEYPFPYLIPNTALHRSIAARLAIYPICVFFAAIIYQGTNAALYYLIGMGVYFWAYSEGEIVCMPWKVPTRPSAKPTEGGRA</sequence>
<dbReference type="AlphaFoldDB" id="A0A3N4ILA7"/>
<feature type="domain" description="DUF7727" evidence="2">
    <location>
        <begin position="1"/>
        <end position="126"/>
    </location>
</feature>
<dbReference type="Pfam" id="PF24853">
    <property type="entry name" value="DUF7727"/>
    <property type="match status" value="1"/>
</dbReference>
<evidence type="ECO:0000313" key="4">
    <source>
        <dbReference type="Proteomes" id="UP000275078"/>
    </source>
</evidence>
<evidence type="ECO:0000259" key="2">
    <source>
        <dbReference type="Pfam" id="PF24853"/>
    </source>
</evidence>
<keyword evidence="1" id="KW-0812">Transmembrane</keyword>